<keyword evidence="2" id="KW-1185">Reference proteome</keyword>
<sequence>MQCSNNALRSNVLRASAVPVQIQLTIILKRFRRCSPCDHCFFPPEKKPCFDMRNVTIERASTVHSRMIRSFMNTQYWPREPSVLGLWMSMSSPYLEVLTDRYSHSGERLLAFEKLPRTGEKKLIGITVANRVYPWMVDELVEWAHFTTSKPEKYRMFYCAHCLKSPDLFKKYKAEYIYNIEVLGTATEVSGQGVGKRLLEAALKSAEEMRHTVVQFVSGSHYASKICEKCGMKRVWKMDYTEFVDDSGLRVFYPRRPHHTVGVYVKYNDPKHGGEEPCKPPY</sequence>
<dbReference type="AlphaFoldDB" id="A0A9N8KW98"/>
<name>A0A9N8KW98_CHRIL</name>
<proteinExistence type="predicted"/>
<protein>
    <recommendedName>
        <fullName evidence="3">N-acetyltransferase domain-containing protein</fullName>
    </recommendedName>
</protein>
<evidence type="ECO:0000313" key="2">
    <source>
        <dbReference type="Proteomes" id="UP001154114"/>
    </source>
</evidence>
<evidence type="ECO:0000313" key="1">
    <source>
        <dbReference type="EMBL" id="CAD0199056.1"/>
    </source>
</evidence>
<dbReference type="Proteomes" id="UP001154114">
    <property type="component" value="Chromosome 9"/>
</dbReference>
<dbReference type="InterPro" id="IPR016181">
    <property type="entry name" value="Acyl_CoA_acyltransferase"/>
</dbReference>
<evidence type="ECO:0008006" key="3">
    <source>
        <dbReference type="Google" id="ProtNLM"/>
    </source>
</evidence>
<organism evidence="1 2">
    <name type="scientific">Chrysodeixis includens</name>
    <name type="common">Soybean looper</name>
    <name type="synonym">Pseudoplusia includens</name>
    <dbReference type="NCBI Taxonomy" id="689277"/>
    <lineage>
        <taxon>Eukaryota</taxon>
        <taxon>Metazoa</taxon>
        <taxon>Ecdysozoa</taxon>
        <taxon>Arthropoda</taxon>
        <taxon>Hexapoda</taxon>
        <taxon>Insecta</taxon>
        <taxon>Pterygota</taxon>
        <taxon>Neoptera</taxon>
        <taxon>Endopterygota</taxon>
        <taxon>Lepidoptera</taxon>
        <taxon>Glossata</taxon>
        <taxon>Ditrysia</taxon>
        <taxon>Noctuoidea</taxon>
        <taxon>Noctuidae</taxon>
        <taxon>Plusiinae</taxon>
        <taxon>Chrysodeixis</taxon>
    </lineage>
</organism>
<dbReference type="OrthoDB" id="7380889at2759"/>
<gene>
    <name evidence="1" type="ORF">CINC_LOCUS13327</name>
</gene>
<dbReference type="SUPFAM" id="SSF55729">
    <property type="entry name" value="Acyl-CoA N-acyltransferases (Nat)"/>
    <property type="match status" value="1"/>
</dbReference>
<reference evidence="1" key="1">
    <citation type="submission" date="2021-12" db="EMBL/GenBank/DDBJ databases">
        <authorList>
            <person name="King R."/>
        </authorList>
    </citation>
    <scope>NUCLEOTIDE SEQUENCE</scope>
</reference>
<dbReference type="CDD" id="cd04301">
    <property type="entry name" value="NAT_SF"/>
    <property type="match status" value="1"/>
</dbReference>
<accession>A0A9N8KW98</accession>
<dbReference type="Gene3D" id="3.40.630.30">
    <property type="match status" value="1"/>
</dbReference>
<dbReference type="EMBL" id="LR824012">
    <property type="protein sequence ID" value="CAD0199056.1"/>
    <property type="molecule type" value="Genomic_DNA"/>
</dbReference>